<dbReference type="Gene3D" id="3.55.50.40">
    <property type="match status" value="1"/>
</dbReference>
<sequence length="470" mass="52640">MDLIVNNGIDEEILVDFNVDDFAEDWEKNSAWSVSFSVTKTNKNAYTFNMLQQEAMIKLEGQWFVIKQLEPTASGRVLSKSITANHIYFTCQDHRQYNQKSQTWSIDDALHWTFDGNKLGFTWEVVGSFEKAQMDNFGDANALSMVETILSSFNAVLDANNKHIIFYAPGSWGQVTNNQFRYLYNTDTVNCQIDTTNLKTVIRGYGKQNDDGTYAFPFVTYKSPYVVQWGERHADPIRDDRFTKADSMLAYLPSQLQDKPAVTLSITVKRKEEINKGDHWLLIYEPMNFDTDVEVIGYKKYPFSKYKPPEVTFSNDAKDMTGILSSFNRVGKTVSRVVDKSGNVKTSAIARLPDNKVSVGTGTKFSPGYDPTQLDIPHYSLATPTSDGLMAAADKQKLDLIVVDGNGNVVVNISLATAQNDGLMSKEDFVKLGRILFTGTETIDLQTVLQTLQDHENRITALENGGGTGA</sequence>
<dbReference type="AlphaFoldDB" id="A0A150KGX2"/>
<dbReference type="PATRIC" id="fig|1398.25.peg.1776"/>
<dbReference type="Proteomes" id="UP000075304">
    <property type="component" value="Unassembled WGS sequence"/>
</dbReference>
<proteinExistence type="predicted"/>
<feature type="domain" description="Prophage endopeptidase tail N-terminal" evidence="2">
    <location>
        <begin position="7"/>
        <end position="86"/>
    </location>
</feature>
<comment type="caution">
    <text evidence="3">The sequence shown here is derived from an EMBL/GenBank/DDBJ whole genome shotgun (WGS) entry which is preliminary data.</text>
</comment>
<feature type="domain" description="Tail spike" evidence="1">
    <location>
        <begin position="88"/>
        <end position="326"/>
    </location>
</feature>
<dbReference type="EMBL" id="LQYI01000024">
    <property type="protein sequence ID" value="KYC71631.1"/>
    <property type="molecule type" value="Genomic_DNA"/>
</dbReference>
<dbReference type="Pfam" id="PF18994">
    <property type="entry name" value="Prophage_tailD1"/>
    <property type="match status" value="1"/>
</dbReference>
<evidence type="ECO:0000259" key="2">
    <source>
        <dbReference type="Pfam" id="PF18994"/>
    </source>
</evidence>
<evidence type="ECO:0000259" key="1">
    <source>
        <dbReference type="Pfam" id="PF06605"/>
    </source>
</evidence>
<evidence type="ECO:0000313" key="3">
    <source>
        <dbReference type="EMBL" id="KYC71631.1"/>
    </source>
</evidence>
<dbReference type="InterPro" id="IPR010572">
    <property type="entry name" value="Tail_dom"/>
</dbReference>
<organism evidence="3 4">
    <name type="scientific">Heyndrickxia coagulans</name>
    <name type="common">Weizmannia coagulans</name>
    <dbReference type="NCBI Taxonomy" id="1398"/>
    <lineage>
        <taxon>Bacteria</taxon>
        <taxon>Bacillati</taxon>
        <taxon>Bacillota</taxon>
        <taxon>Bacilli</taxon>
        <taxon>Bacillales</taxon>
        <taxon>Bacillaceae</taxon>
        <taxon>Heyndrickxia</taxon>
    </lineage>
</organism>
<dbReference type="RefSeq" id="WP_061574456.1">
    <property type="nucleotide sequence ID" value="NZ_LQYI01000024.1"/>
</dbReference>
<gene>
    <name evidence="3" type="ORF">B4099_3172</name>
</gene>
<protein>
    <submittedName>
        <fullName evidence="3">Uncharacterized protein</fullName>
    </submittedName>
</protein>
<evidence type="ECO:0000313" key="4">
    <source>
        <dbReference type="Proteomes" id="UP000075304"/>
    </source>
</evidence>
<name>A0A150KGX2_HEYCO</name>
<dbReference type="InterPro" id="IPR007119">
    <property type="entry name" value="Phage_tail_spike_N"/>
</dbReference>
<dbReference type="InterPro" id="IPR044051">
    <property type="entry name" value="Prophage_tail_N"/>
</dbReference>
<dbReference type="NCBIfam" id="TIGR01665">
    <property type="entry name" value="put_anti_recept"/>
    <property type="match status" value="1"/>
</dbReference>
<accession>A0A150KGX2</accession>
<dbReference type="Gene3D" id="6.20.110.10">
    <property type="match status" value="1"/>
</dbReference>
<dbReference type="Pfam" id="PF06605">
    <property type="entry name" value="Prophage_tail"/>
    <property type="match status" value="1"/>
</dbReference>
<reference evidence="3 4" key="1">
    <citation type="submission" date="2016-01" db="EMBL/GenBank/DDBJ databases">
        <title>Genome Sequences of Twelve Sporeforming Bacillus Species Isolated from Foods.</title>
        <authorList>
            <person name="Berendsen E.M."/>
            <person name="Wells-Bennik M.H."/>
            <person name="Krawcyk A.O."/>
            <person name="De Jong A."/>
            <person name="Holsappel S."/>
            <person name="Eijlander R.T."/>
            <person name="Kuipers O.P."/>
        </authorList>
    </citation>
    <scope>NUCLEOTIDE SEQUENCE [LARGE SCALE GENOMIC DNA]</scope>
    <source>
        <strain evidence="3 4">B4099</strain>
    </source>
</reference>